<feature type="region of interest" description="Disordered" evidence="1">
    <location>
        <begin position="49"/>
        <end position="102"/>
    </location>
</feature>
<dbReference type="Proteomes" id="UP000433104">
    <property type="component" value="Unassembled WGS sequence"/>
</dbReference>
<dbReference type="AlphaFoldDB" id="A0A844ZID6"/>
<dbReference type="RefSeq" id="WP_160684112.1">
    <property type="nucleotide sequence ID" value="NZ_WTYW01000003.1"/>
</dbReference>
<feature type="chain" id="PRO_5033029500" evidence="2">
    <location>
        <begin position="22"/>
        <end position="102"/>
    </location>
</feature>
<gene>
    <name evidence="3" type="ORF">GRI38_11740</name>
</gene>
<feature type="signal peptide" evidence="2">
    <location>
        <begin position="1"/>
        <end position="21"/>
    </location>
</feature>
<comment type="caution">
    <text evidence="3">The sequence shown here is derived from an EMBL/GenBank/DDBJ whole genome shotgun (WGS) entry which is preliminary data.</text>
</comment>
<proteinExistence type="predicted"/>
<dbReference type="PROSITE" id="PS51257">
    <property type="entry name" value="PROKAR_LIPOPROTEIN"/>
    <property type="match status" value="1"/>
</dbReference>
<dbReference type="EMBL" id="WTYW01000003">
    <property type="protein sequence ID" value="MXO86697.1"/>
    <property type="molecule type" value="Genomic_DNA"/>
</dbReference>
<evidence type="ECO:0000256" key="2">
    <source>
        <dbReference type="SAM" id="SignalP"/>
    </source>
</evidence>
<accession>A0A844ZID6</accession>
<sequence>MRFNMIPALSLPLVLALGACANSEDASTEAEADTVEIPAFDALSNVDELPVADPEANTDLGVDEGEVEEGEEGAEATDAEASDAADEAAEAAPATAGDEETE</sequence>
<keyword evidence="2" id="KW-0732">Signal</keyword>
<feature type="compositionally biased region" description="Acidic residues" evidence="1">
    <location>
        <begin position="61"/>
        <end position="89"/>
    </location>
</feature>
<evidence type="ECO:0000313" key="3">
    <source>
        <dbReference type="EMBL" id="MXO86697.1"/>
    </source>
</evidence>
<protein>
    <submittedName>
        <fullName evidence="3">Uncharacterized protein</fullName>
    </submittedName>
</protein>
<evidence type="ECO:0000256" key="1">
    <source>
        <dbReference type="SAM" id="MobiDB-lite"/>
    </source>
</evidence>
<dbReference type="OrthoDB" id="7429191at2"/>
<evidence type="ECO:0000313" key="4">
    <source>
        <dbReference type="Proteomes" id="UP000433104"/>
    </source>
</evidence>
<name>A0A844ZID6_9SPHN</name>
<reference evidence="3 4" key="1">
    <citation type="submission" date="2019-12" db="EMBL/GenBank/DDBJ databases">
        <title>Genomic-based taxomic classification of the family Erythrobacteraceae.</title>
        <authorList>
            <person name="Xu L."/>
        </authorList>
    </citation>
    <scope>NUCLEOTIDE SEQUENCE [LARGE SCALE GENOMIC DNA]</scope>
    <source>
        <strain evidence="3 4">MCCC 1A09962</strain>
    </source>
</reference>
<organism evidence="3 4">
    <name type="scientific">Parapontixanthobacter aurantiacus</name>
    <dbReference type="NCBI Taxonomy" id="1463599"/>
    <lineage>
        <taxon>Bacteria</taxon>
        <taxon>Pseudomonadati</taxon>
        <taxon>Pseudomonadota</taxon>
        <taxon>Alphaproteobacteria</taxon>
        <taxon>Sphingomonadales</taxon>
        <taxon>Erythrobacteraceae</taxon>
        <taxon>Parapontixanthobacter</taxon>
    </lineage>
</organism>
<keyword evidence="4" id="KW-1185">Reference proteome</keyword>